<sequence length="199" mass="22481">MACSGPVQDNDEWTWGSVKRTECPNEAMREPDSEEEKVETRSTSYFEVAGEKASAFDQRRRHDGGLQASATKNRSHHAEAEDPMLSTLTEHDDSVKEEQDMPLAPIVSPRNLGTERVVTAPYPPEAPRKQVDVKSQIRTSATVDSGGVQEAKRSKELEYNGTQQLSTVPREVGTSDSESKRRYMDRITPQERTRRMERE</sequence>
<dbReference type="EMBL" id="JAENGY010001485">
    <property type="protein sequence ID" value="KAG6948938.1"/>
    <property type="molecule type" value="Genomic_DNA"/>
</dbReference>
<feature type="region of interest" description="Disordered" evidence="1">
    <location>
        <begin position="1"/>
        <end position="199"/>
    </location>
</feature>
<feature type="compositionally biased region" description="Basic and acidic residues" evidence="1">
    <location>
        <begin position="177"/>
        <end position="199"/>
    </location>
</feature>
<evidence type="ECO:0000313" key="3">
    <source>
        <dbReference type="Proteomes" id="UP000709295"/>
    </source>
</evidence>
<comment type="caution">
    <text evidence="2">The sequence shown here is derived from an EMBL/GenBank/DDBJ whole genome shotgun (WGS) entry which is preliminary data.</text>
</comment>
<evidence type="ECO:0000313" key="2">
    <source>
        <dbReference type="EMBL" id="KAG6948938.1"/>
    </source>
</evidence>
<keyword evidence="3" id="KW-1185">Reference proteome</keyword>
<feature type="compositionally biased region" description="Basic and acidic residues" evidence="1">
    <location>
        <begin position="19"/>
        <end position="31"/>
    </location>
</feature>
<proteinExistence type="predicted"/>
<reference evidence="2" key="1">
    <citation type="submission" date="2021-01" db="EMBL/GenBank/DDBJ databases">
        <title>Phytophthora aleatoria, a newly-described species from Pinus radiata is distinct from Phytophthora cactorum isolates based on comparative genomics.</title>
        <authorList>
            <person name="Mcdougal R."/>
            <person name="Panda P."/>
            <person name="Williams N."/>
            <person name="Studholme D.J."/>
        </authorList>
    </citation>
    <scope>NUCLEOTIDE SEQUENCE</scope>
    <source>
        <strain evidence="2">NZFS 4037</strain>
    </source>
</reference>
<evidence type="ECO:0000256" key="1">
    <source>
        <dbReference type="SAM" id="MobiDB-lite"/>
    </source>
</evidence>
<dbReference type="AlphaFoldDB" id="A0A8J5M322"/>
<feature type="compositionally biased region" description="Basic and acidic residues" evidence="1">
    <location>
        <begin position="89"/>
        <end position="99"/>
    </location>
</feature>
<protein>
    <submittedName>
        <fullName evidence="2">Uncharacterized protein</fullName>
    </submittedName>
</protein>
<dbReference type="Proteomes" id="UP000709295">
    <property type="component" value="Unassembled WGS sequence"/>
</dbReference>
<organism evidence="2 3">
    <name type="scientific">Phytophthora aleatoria</name>
    <dbReference type="NCBI Taxonomy" id="2496075"/>
    <lineage>
        <taxon>Eukaryota</taxon>
        <taxon>Sar</taxon>
        <taxon>Stramenopiles</taxon>
        <taxon>Oomycota</taxon>
        <taxon>Peronosporomycetes</taxon>
        <taxon>Peronosporales</taxon>
        <taxon>Peronosporaceae</taxon>
        <taxon>Phytophthora</taxon>
    </lineage>
</organism>
<name>A0A8J5M322_9STRA</name>
<accession>A0A8J5M322</accession>
<gene>
    <name evidence="2" type="ORF">JG688_00014856</name>
</gene>